<feature type="region of interest" description="Disordered" evidence="1">
    <location>
        <begin position="204"/>
        <end position="227"/>
    </location>
</feature>
<feature type="region of interest" description="Disordered" evidence="1">
    <location>
        <begin position="258"/>
        <end position="295"/>
    </location>
</feature>
<protein>
    <recommendedName>
        <fullName evidence="2">DUF7918 domain-containing protein</fullName>
    </recommendedName>
</protein>
<dbReference type="PANTHER" id="PTHR36223">
    <property type="entry name" value="BETA-LACTAMASE-TYPE TRANSPEPTIDASE FOLD DOMAIN CONTAINING PROTEIN"/>
    <property type="match status" value="1"/>
</dbReference>
<evidence type="ECO:0000313" key="3">
    <source>
        <dbReference type="EMBL" id="KAJ4477516.1"/>
    </source>
</evidence>
<evidence type="ECO:0000313" key="4">
    <source>
        <dbReference type="Proteomes" id="UP001150266"/>
    </source>
</evidence>
<comment type="caution">
    <text evidence="3">The sequence shown here is derived from an EMBL/GenBank/DDBJ whole genome shotgun (WGS) entry which is preliminary data.</text>
</comment>
<accession>A0A9W9AAJ3</accession>
<proteinExistence type="predicted"/>
<evidence type="ECO:0000256" key="1">
    <source>
        <dbReference type="SAM" id="MobiDB-lite"/>
    </source>
</evidence>
<dbReference type="OrthoDB" id="3364132at2759"/>
<dbReference type="InterPro" id="IPR057678">
    <property type="entry name" value="DUF7918"/>
</dbReference>
<dbReference type="Proteomes" id="UP001150266">
    <property type="component" value="Unassembled WGS sequence"/>
</dbReference>
<dbReference type="PANTHER" id="PTHR36223:SF1">
    <property type="entry name" value="TRANSCRIPTION ELONGATION FACTOR EAF N-TERMINAL DOMAIN-CONTAINING PROTEIN"/>
    <property type="match status" value="1"/>
</dbReference>
<evidence type="ECO:0000259" key="2">
    <source>
        <dbReference type="Pfam" id="PF25534"/>
    </source>
</evidence>
<dbReference type="Pfam" id="PF25534">
    <property type="entry name" value="DUF7918"/>
    <property type="match status" value="1"/>
</dbReference>
<organism evidence="3 4">
    <name type="scientific">Lentinula aciculospora</name>
    <dbReference type="NCBI Taxonomy" id="153920"/>
    <lineage>
        <taxon>Eukaryota</taxon>
        <taxon>Fungi</taxon>
        <taxon>Dikarya</taxon>
        <taxon>Basidiomycota</taxon>
        <taxon>Agaricomycotina</taxon>
        <taxon>Agaricomycetes</taxon>
        <taxon>Agaricomycetidae</taxon>
        <taxon>Agaricales</taxon>
        <taxon>Marasmiineae</taxon>
        <taxon>Omphalotaceae</taxon>
        <taxon>Lentinula</taxon>
    </lineage>
</organism>
<gene>
    <name evidence="3" type="ORF">J3R30DRAFT_3486766</name>
</gene>
<name>A0A9W9AAJ3_9AGAR</name>
<dbReference type="EMBL" id="JAOTPV010000010">
    <property type="protein sequence ID" value="KAJ4477516.1"/>
    <property type="molecule type" value="Genomic_DNA"/>
</dbReference>
<sequence>MPSYKSFFASVVADGEPLDEYNIETSEKDGLTTVYCWVPSIAGKQYEIQWKDLVLKETSDGQVRIDGNKCGGKVLIKKNGVATKRGFRTSLTSSKPFIFSDLKMTDDEDPFALGMPGNIGEIELRIQYFPLSGQRTPYKVKSLPAEQTYNEKAKKGIDHQTRFGDIVFNERPVSSLHGKHIGKVFLKFLFRYRPLDVLRAHGIAPPARNDLPRPSKRPRSPAMEGVNPSIAEIIEISDEDTPQKEIEKLQRRLDELEAKHPDIRDRKKVKREPGIVTVKTEGSEHSGEPVLIDLT</sequence>
<dbReference type="AlphaFoldDB" id="A0A9W9AAJ3"/>
<feature type="domain" description="DUF7918" evidence="2">
    <location>
        <begin position="10"/>
        <end position="205"/>
    </location>
</feature>
<keyword evidence="4" id="KW-1185">Reference proteome</keyword>
<reference evidence="3" key="1">
    <citation type="submission" date="2022-08" db="EMBL/GenBank/DDBJ databases">
        <title>A Global Phylogenomic Analysis of the Shiitake Genus Lentinula.</title>
        <authorList>
            <consortium name="DOE Joint Genome Institute"/>
            <person name="Sierra-Patev S."/>
            <person name="Min B."/>
            <person name="Naranjo-Ortiz M."/>
            <person name="Looney B."/>
            <person name="Konkel Z."/>
            <person name="Slot J.C."/>
            <person name="Sakamoto Y."/>
            <person name="Steenwyk J.L."/>
            <person name="Rokas A."/>
            <person name="Carro J."/>
            <person name="Camarero S."/>
            <person name="Ferreira P."/>
            <person name="Molpeceres G."/>
            <person name="Ruiz-Duenas F.J."/>
            <person name="Serrano A."/>
            <person name="Henrissat B."/>
            <person name="Drula E."/>
            <person name="Hughes K.W."/>
            <person name="Mata J.L."/>
            <person name="Ishikawa N.K."/>
            <person name="Vargas-Isla R."/>
            <person name="Ushijima S."/>
            <person name="Smith C.A."/>
            <person name="Ahrendt S."/>
            <person name="Andreopoulos W."/>
            <person name="He G."/>
            <person name="Labutti K."/>
            <person name="Lipzen A."/>
            <person name="Ng V."/>
            <person name="Riley R."/>
            <person name="Sandor L."/>
            <person name="Barry K."/>
            <person name="Martinez A.T."/>
            <person name="Xiao Y."/>
            <person name="Gibbons J.G."/>
            <person name="Terashima K."/>
            <person name="Grigoriev I.V."/>
            <person name="Hibbett D.S."/>
        </authorList>
    </citation>
    <scope>NUCLEOTIDE SEQUENCE</scope>
    <source>
        <strain evidence="3">JLM2183</strain>
    </source>
</reference>